<dbReference type="HOGENOM" id="CLU_1376411_0_0_0"/>
<dbReference type="EMBL" id="ACJY01000099">
    <property type="protein sequence ID" value="EFE86047.1"/>
    <property type="molecule type" value="Genomic_DNA"/>
</dbReference>
<reference evidence="1 2" key="1">
    <citation type="submission" date="2010-02" db="EMBL/GenBank/DDBJ databases">
        <authorList>
            <person name="Weinstock G."/>
            <person name="Sodergren E."/>
            <person name="Clifton S."/>
            <person name="Fulton L."/>
            <person name="Fulton B."/>
            <person name="Courtney L."/>
            <person name="Fronick C."/>
            <person name="Harrison M."/>
            <person name="Strong C."/>
            <person name="Farmer C."/>
            <person name="Delahaunty K."/>
            <person name="Markovic C."/>
            <person name="Hall O."/>
            <person name="Minx P."/>
            <person name="Tomlinson C."/>
            <person name="Mitreva M."/>
            <person name="Nelson J."/>
            <person name="Hou S."/>
            <person name="Wollam A."/>
            <person name="Pepin K.H."/>
            <person name="Johnson M."/>
            <person name="Bhonagiri V."/>
            <person name="Zhang X."/>
            <person name="Suruliraj S."/>
            <person name="Warren W."/>
            <person name="Chinwalla A."/>
            <person name="Mardis E.R."/>
            <person name="Wilson R.K."/>
        </authorList>
    </citation>
    <scope>NUCLEOTIDE SEQUENCE [LARGE SCALE GENOMIC DNA]</scope>
    <source>
        <strain evidence="1 2">ATCC 33693</strain>
    </source>
</reference>
<protein>
    <submittedName>
        <fullName evidence="1">Uncharacterized protein</fullName>
    </submittedName>
</protein>
<dbReference type="GeneID" id="78420266"/>
<dbReference type="STRING" id="546275.FUSPEROL_02088"/>
<evidence type="ECO:0000313" key="2">
    <source>
        <dbReference type="Proteomes" id="UP000003748"/>
    </source>
</evidence>
<organism evidence="1 2">
    <name type="scientific">Fusobacterium periodonticum ATCC 33693</name>
    <dbReference type="NCBI Taxonomy" id="546275"/>
    <lineage>
        <taxon>Bacteria</taxon>
        <taxon>Fusobacteriati</taxon>
        <taxon>Fusobacteriota</taxon>
        <taxon>Fusobacteriia</taxon>
        <taxon>Fusobacteriales</taxon>
        <taxon>Fusobacteriaceae</taxon>
        <taxon>Fusobacterium</taxon>
    </lineage>
</organism>
<proteinExistence type="predicted"/>
<sequence length="198" mass="23583">MKNWLKKEYGKLANKKYLHIAYYENNEQHIKRFKLTDLDIVLCTSCFNIDLYSITFLKEKIGIPNIYGVKFSNNERESWRTIEEAYHEAYCTYTNLDNYDESAGSVSCEVIGNKSQIRFDVNAFYSHSGKMSNIKDLLKNRKVHLYTKDKEIISKVKNYDEIIEDEDVDHIYLPKNIAKLRHSLKGIQTKKRWFRHHK</sequence>
<comment type="caution">
    <text evidence="1">The sequence shown here is derived from an EMBL/GenBank/DDBJ whole genome shotgun (WGS) entry which is preliminary data.</text>
</comment>
<name>D4CXC7_9FUSO</name>
<dbReference type="RefSeq" id="WP_005974789.1">
    <property type="nucleotide sequence ID" value="NZ_GG665898.1"/>
</dbReference>
<gene>
    <name evidence="1" type="ORF">FUSPEROL_02088</name>
</gene>
<dbReference type="Proteomes" id="UP000003748">
    <property type="component" value="Unassembled WGS sequence"/>
</dbReference>
<dbReference type="AlphaFoldDB" id="D4CXC7"/>
<accession>D4CXC7</accession>
<evidence type="ECO:0000313" key="1">
    <source>
        <dbReference type="EMBL" id="EFE86047.1"/>
    </source>
</evidence>